<keyword evidence="1" id="KW-0812">Transmembrane</keyword>
<reference evidence="3 4" key="3">
    <citation type="submission" date="2020-02" db="EMBL/GenBank/DDBJ databases">
        <title>Newly sequenced genome of strain CSTR1 showed variability in Candidatus Kuenenia stuttgartiensis genomes.</title>
        <authorList>
            <person name="Ding C."/>
            <person name="Adrian L."/>
        </authorList>
    </citation>
    <scope>NUCLEOTIDE SEQUENCE [LARGE SCALE GENOMIC DNA]</scope>
    <source>
        <strain evidence="3 4">CSTR1</strain>
    </source>
</reference>
<keyword evidence="1" id="KW-1133">Transmembrane helix</keyword>
<reference evidence="2" key="1">
    <citation type="journal article" date="2006" name="Nature">
        <title>Deciphering the evolution and metabolism of an anammox bacterium from a community genome.</title>
        <authorList>
            <person name="Strous M."/>
            <person name="Pelletier E."/>
            <person name="Mangenot S."/>
            <person name="Rattei T."/>
            <person name="Lehner A."/>
            <person name="Taylor M.W."/>
            <person name="Horn M."/>
            <person name="Daims H."/>
            <person name="Bartol-Mavel D."/>
            <person name="Wincker P."/>
            <person name="Barbe V."/>
            <person name="Fonknechten N."/>
            <person name="Vallenet D."/>
            <person name="Segurens B."/>
            <person name="Schenowitz-Truong C."/>
            <person name="Medigue C."/>
            <person name="Collingro A."/>
            <person name="Snel B."/>
            <person name="Dutilh B.E."/>
            <person name="OpDenCamp H.J.M."/>
            <person name="vanDerDrift C."/>
            <person name="Cirpus I."/>
            <person name="vanDePas-Schoonen K.T."/>
            <person name="Harhangi H.R."/>
            <person name="vanNiftrik L."/>
            <person name="Schmid M."/>
            <person name="Keltjens J."/>
            <person name="vanDeVossenberg J."/>
            <person name="Kartal B."/>
            <person name="Meier H."/>
            <person name="Frishman D."/>
            <person name="Huynen M.A."/>
            <person name="Mewes H."/>
            <person name="Weissenbach J."/>
            <person name="Jetten M.S.M."/>
            <person name="Wagner M."/>
            <person name="LePaslier D."/>
        </authorList>
    </citation>
    <scope>NUCLEOTIDE SEQUENCE</scope>
</reference>
<dbReference type="EMBL" id="CT573071">
    <property type="protein sequence ID" value="CAJ74487.1"/>
    <property type="molecule type" value="Genomic_DNA"/>
</dbReference>
<protein>
    <recommendedName>
        <fullName evidence="5">DUF1640 domain-containing protein</fullName>
    </recommendedName>
</protein>
<dbReference type="Gene3D" id="1.20.5.340">
    <property type="match status" value="1"/>
</dbReference>
<dbReference type="EMBL" id="CP049055">
    <property type="protein sequence ID" value="QII11587.1"/>
    <property type="molecule type" value="Genomic_DNA"/>
</dbReference>
<evidence type="ECO:0000313" key="4">
    <source>
        <dbReference type="Proteomes" id="UP000501926"/>
    </source>
</evidence>
<feature type="transmembrane region" description="Helical" evidence="1">
    <location>
        <begin position="95"/>
        <end position="114"/>
    </location>
</feature>
<evidence type="ECO:0000313" key="2">
    <source>
        <dbReference type="EMBL" id="CAJ74487.1"/>
    </source>
</evidence>
<evidence type="ECO:0008006" key="5">
    <source>
        <dbReference type="Google" id="ProtNLM"/>
    </source>
</evidence>
<gene>
    <name evidence="3" type="ORF">KsCSTR_22080</name>
    <name evidence="2" type="ORF">kuste3724</name>
</gene>
<dbReference type="AlphaFoldDB" id="Q1Q397"/>
<keyword evidence="1" id="KW-0472">Membrane</keyword>
<accession>Q1Q397</accession>
<sequence>MPITKELSNIRKLEAVGFPHEQAEVLTDIIEESHVDGQQSLKDFISRMHEDTNRQFDEINKRFDGVNKQFDEFRKEMHTEMTTLEWRIKASHSDLLMKIFAIVAGCTSIAVAVAKIF</sequence>
<dbReference type="RefSeq" id="WP_164994894.1">
    <property type="nucleotide sequence ID" value="NZ_CP049055.1"/>
</dbReference>
<name>Q1Q397_KUEST</name>
<dbReference type="Proteomes" id="UP000501926">
    <property type="component" value="Chromosome"/>
</dbReference>
<evidence type="ECO:0000256" key="1">
    <source>
        <dbReference type="SAM" id="Phobius"/>
    </source>
</evidence>
<proteinExistence type="predicted"/>
<reference evidence="2" key="2">
    <citation type="submission" date="2006-01" db="EMBL/GenBank/DDBJ databases">
        <authorList>
            <person name="Genoscope"/>
        </authorList>
    </citation>
    <scope>NUCLEOTIDE SEQUENCE</scope>
</reference>
<evidence type="ECO:0000313" key="3">
    <source>
        <dbReference type="EMBL" id="QII11587.1"/>
    </source>
</evidence>
<organism evidence="2">
    <name type="scientific">Kuenenia stuttgartiensis</name>
    <dbReference type="NCBI Taxonomy" id="174633"/>
    <lineage>
        <taxon>Bacteria</taxon>
        <taxon>Pseudomonadati</taxon>
        <taxon>Planctomycetota</taxon>
        <taxon>Candidatus Brocadiia</taxon>
        <taxon>Candidatus Brocadiales</taxon>
        <taxon>Candidatus Brocadiaceae</taxon>
        <taxon>Candidatus Kuenenia</taxon>
    </lineage>
</organism>